<reference evidence="1 2" key="1">
    <citation type="submission" date="2016-01" db="EMBL/GenBank/DDBJ databases">
        <title>The new phylogeny of the genus Mycobacterium.</title>
        <authorList>
            <person name="Tarcisio F."/>
            <person name="Conor M."/>
            <person name="Antonella G."/>
            <person name="Elisabetta G."/>
            <person name="Giulia F.S."/>
            <person name="Sara T."/>
            <person name="Anna F."/>
            <person name="Clotilde B."/>
            <person name="Roberto B."/>
            <person name="Veronica D.S."/>
            <person name="Fabio R."/>
            <person name="Monica P."/>
            <person name="Olivier J."/>
            <person name="Enrico T."/>
            <person name="Nicola S."/>
        </authorList>
    </citation>
    <scope>NUCLEOTIDE SEQUENCE [LARGE SCALE GENOMIC DNA]</scope>
    <source>
        <strain evidence="1 2">DSM 44803</strain>
    </source>
</reference>
<dbReference type="Proteomes" id="UP000193781">
    <property type="component" value="Unassembled WGS sequence"/>
</dbReference>
<dbReference type="EMBL" id="LQPH01000164">
    <property type="protein sequence ID" value="ORW16100.1"/>
    <property type="molecule type" value="Genomic_DNA"/>
</dbReference>
<dbReference type="RefSeq" id="WP_085165282.1">
    <property type="nucleotide sequence ID" value="NZ_JACKSS010000080.1"/>
</dbReference>
<gene>
    <name evidence="1" type="ORF">AWC17_15280</name>
</gene>
<keyword evidence="2" id="KW-1185">Reference proteome</keyword>
<organism evidence="1 2">
    <name type="scientific">Mycobacterium nebraskense</name>
    <dbReference type="NCBI Taxonomy" id="244292"/>
    <lineage>
        <taxon>Bacteria</taxon>
        <taxon>Bacillati</taxon>
        <taxon>Actinomycetota</taxon>
        <taxon>Actinomycetes</taxon>
        <taxon>Mycobacteriales</taxon>
        <taxon>Mycobacteriaceae</taxon>
        <taxon>Mycobacterium</taxon>
    </lineage>
</organism>
<protein>
    <recommendedName>
        <fullName evidence="3">Fur family transcriptional regulator</fullName>
    </recommendedName>
</protein>
<comment type="caution">
    <text evidence="1">The sequence shown here is derived from an EMBL/GenBank/DDBJ whole genome shotgun (WGS) entry which is preliminary data.</text>
</comment>
<dbReference type="AlphaFoldDB" id="A0A1X1YYG5"/>
<name>A0A1X1YYG5_9MYCO</name>
<proteinExistence type="predicted"/>
<accession>A0A1X1YYG5</accession>
<evidence type="ECO:0000313" key="2">
    <source>
        <dbReference type="Proteomes" id="UP000193781"/>
    </source>
</evidence>
<evidence type="ECO:0008006" key="3">
    <source>
        <dbReference type="Google" id="ProtNLM"/>
    </source>
</evidence>
<sequence>MSAEELRGQLVDALATAAGPMTTTAARIAVTEHRGQLGRRAVVAEEVYRALLTLQRRGVVRRVHGQPGRLAHWALAHSDEPAGCR</sequence>
<evidence type="ECO:0000313" key="1">
    <source>
        <dbReference type="EMBL" id="ORW16100.1"/>
    </source>
</evidence>